<keyword evidence="2" id="KW-1003">Cell membrane</keyword>
<keyword evidence="3 6" id="KW-0812">Transmembrane</keyword>
<comment type="subcellular location">
    <subcellularLocation>
        <location evidence="1">Cell membrane</location>
        <topology evidence="1">Multi-pass membrane protein</topology>
    </subcellularLocation>
</comment>
<feature type="transmembrane region" description="Helical" evidence="6">
    <location>
        <begin position="39"/>
        <end position="60"/>
    </location>
</feature>
<evidence type="ECO:0000313" key="8">
    <source>
        <dbReference type="EMBL" id="TNY32208.1"/>
    </source>
</evidence>
<organism evidence="8 9">
    <name type="scientific">Pelagovum pacificum</name>
    <dbReference type="NCBI Taxonomy" id="2588711"/>
    <lineage>
        <taxon>Bacteria</taxon>
        <taxon>Pseudomonadati</taxon>
        <taxon>Pseudomonadota</taxon>
        <taxon>Alphaproteobacteria</taxon>
        <taxon>Rhodobacterales</taxon>
        <taxon>Paracoccaceae</taxon>
        <taxon>Pelagovum</taxon>
    </lineage>
</organism>
<keyword evidence="9" id="KW-1185">Reference proteome</keyword>
<evidence type="ECO:0000256" key="2">
    <source>
        <dbReference type="ARBA" id="ARBA00022475"/>
    </source>
</evidence>
<feature type="domain" description="DUF3817" evidence="7">
    <location>
        <begin position="4"/>
        <end position="91"/>
    </location>
</feature>
<evidence type="ECO:0000256" key="3">
    <source>
        <dbReference type="ARBA" id="ARBA00022692"/>
    </source>
</evidence>
<dbReference type="GO" id="GO:0005886">
    <property type="term" value="C:plasma membrane"/>
    <property type="evidence" value="ECO:0007669"/>
    <property type="project" value="UniProtKB-SubCell"/>
</dbReference>
<evidence type="ECO:0000256" key="1">
    <source>
        <dbReference type="ARBA" id="ARBA00004651"/>
    </source>
</evidence>
<dbReference type="OrthoDB" id="1121311at2"/>
<feature type="transmembrane region" description="Helical" evidence="6">
    <location>
        <begin position="66"/>
        <end position="84"/>
    </location>
</feature>
<proteinExistence type="predicted"/>
<keyword evidence="5 6" id="KW-0472">Membrane</keyword>
<protein>
    <submittedName>
        <fullName evidence="8">DUF3817 domain-containing protein</fullName>
    </submittedName>
</protein>
<dbReference type="PANTHER" id="PTHR40077:SF1">
    <property type="entry name" value="MEMBRANE PROTEIN"/>
    <property type="match status" value="1"/>
</dbReference>
<comment type="caution">
    <text evidence="8">The sequence shown here is derived from an EMBL/GenBank/DDBJ whole genome shotgun (WGS) entry which is preliminary data.</text>
</comment>
<sequence>MIARLLRLSMLVEAVTLVLLFFVAMPLKYWADIPGPTSVVGMMHGIAFLAFVAVLVLSLLARVVGVRWGALLFVGAFVPVLGFLNDHWLRRRAVL</sequence>
<dbReference type="InterPro" id="IPR023845">
    <property type="entry name" value="DUF3817_TM"/>
</dbReference>
<keyword evidence="4 6" id="KW-1133">Transmembrane helix</keyword>
<evidence type="ECO:0000256" key="4">
    <source>
        <dbReference type="ARBA" id="ARBA00022989"/>
    </source>
</evidence>
<gene>
    <name evidence="8" type="ORF">FHY64_02615</name>
</gene>
<dbReference type="AlphaFoldDB" id="A0A5C5GC36"/>
<dbReference type="PANTHER" id="PTHR40077">
    <property type="entry name" value="MEMBRANE PROTEIN-RELATED"/>
    <property type="match status" value="1"/>
</dbReference>
<reference evidence="8 9" key="1">
    <citation type="submission" date="2019-06" db="EMBL/GenBank/DDBJ databases">
        <title>Genome of new Rhodobacteraceae sp. SM1903.</title>
        <authorList>
            <person name="Ren X."/>
        </authorList>
    </citation>
    <scope>NUCLEOTIDE SEQUENCE [LARGE SCALE GENOMIC DNA]</scope>
    <source>
        <strain evidence="8 9">SM1903</strain>
    </source>
</reference>
<evidence type="ECO:0000259" key="7">
    <source>
        <dbReference type="Pfam" id="PF12823"/>
    </source>
</evidence>
<dbReference type="RefSeq" id="WP_140192888.1">
    <property type="nucleotide sequence ID" value="NZ_CP065915.1"/>
</dbReference>
<evidence type="ECO:0000256" key="5">
    <source>
        <dbReference type="ARBA" id="ARBA00023136"/>
    </source>
</evidence>
<evidence type="ECO:0000256" key="6">
    <source>
        <dbReference type="SAM" id="Phobius"/>
    </source>
</evidence>
<name>A0A5C5GC36_9RHOB</name>
<dbReference type="NCBIfam" id="TIGR03954">
    <property type="entry name" value="integ_memb_HG"/>
    <property type="match status" value="1"/>
</dbReference>
<feature type="transmembrane region" description="Helical" evidence="6">
    <location>
        <begin position="6"/>
        <end position="27"/>
    </location>
</feature>
<dbReference type="Pfam" id="PF12823">
    <property type="entry name" value="DUF3817"/>
    <property type="match status" value="1"/>
</dbReference>
<dbReference type="EMBL" id="VFFF01000001">
    <property type="protein sequence ID" value="TNY32208.1"/>
    <property type="molecule type" value="Genomic_DNA"/>
</dbReference>
<evidence type="ECO:0000313" key="9">
    <source>
        <dbReference type="Proteomes" id="UP000314011"/>
    </source>
</evidence>
<accession>A0A5C5GC36</accession>
<dbReference type="Proteomes" id="UP000314011">
    <property type="component" value="Unassembled WGS sequence"/>
</dbReference>